<dbReference type="GO" id="GO:0000160">
    <property type="term" value="P:phosphorelay signal transduction system"/>
    <property type="evidence" value="ECO:0007669"/>
    <property type="project" value="InterPro"/>
</dbReference>
<keyword evidence="3 5" id="KW-0238">DNA-binding</keyword>
<dbReference type="SMART" id="SM01043">
    <property type="entry name" value="BTAD"/>
    <property type="match status" value="1"/>
</dbReference>
<dbReference type="AlphaFoldDB" id="A0A3N2CRT8"/>
<dbReference type="PROSITE" id="PS51755">
    <property type="entry name" value="OMPR_PHOB"/>
    <property type="match status" value="1"/>
</dbReference>
<dbReference type="GO" id="GO:0003677">
    <property type="term" value="F:DNA binding"/>
    <property type="evidence" value="ECO:0007669"/>
    <property type="project" value="UniProtKB-UniRule"/>
</dbReference>
<dbReference type="RefSeq" id="WP_123389428.1">
    <property type="nucleotide sequence ID" value="NZ_RKHO01000001.1"/>
</dbReference>
<dbReference type="SMART" id="SM00862">
    <property type="entry name" value="Trans_reg_C"/>
    <property type="match status" value="1"/>
</dbReference>
<dbReference type="PANTHER" id="PTHR35807">
    <property type="entry name" value="TRANSCRIPTIONAL REGULATOR REDD-RELATED"/>
    <property type="match status" value="1"/>
</dbReference>
<keyword evidence="2" id="KW-0805">Transcription regulation</keyword>
<dbReference type="InterPro" id="IPR051677">
    <property type="entry name" value="AfsR-DnrI-RedD_regulator"/>
</dbReference>
<evidence type="ECO:0000313" key="8">
    <source>
        <dbReference type="Proteomes" id="UP000281738"/>
    </source>
</evidence>
<comment type="similarity">
    <text evidence="1">Belongs to the AfsR/DnrI/RedD regulatory family.</text>
</comment>
<dbReference type="InterPro" id="IPR011990">
    <property type="entry name" value="TPR-like_helical_dom_sf"/>
</dbReference>
<dbReference type="InterPro" id="IPR016032">
    <property type="entry name" value="Sig_transdc_resp-reg_C-effctor"/>
</dbReference>
<dbReference type="Pfam" id="PF03704">
    <property type="entry name" value="BTAD"/>
    <property type="match status" value="1"/>
</dbReference>
<keyword evidence="4" id="KW-0804">Transcription</keyword>
<gene>
    <name evidence="7" type="ORF">EDD33_1081</name>
</gene>
<dbReference type="InterPro" id="IPR036388">
    <property type="entry name" value="WH-like_DNA-bd_sf"/>
</dbReference>
<dbReference type="OrthoDB" id="134712at2"/>
<dbReference type="GO" id="GO:0006355">
    <property type="term" value="P:regulation of DNA-templated transcription"/>
    <property type="evidence" value="ECO:0007669"/>
    <property type="project" value="InterPro"/>
</dbReference>
<feature type="domain" description="OmpR/PhoB-type" evidence="6">
    <location>
        <begin position="1"/>
        <end position="95"/>
    </location>
</feature>
<reference evidence="7 8" key="1">
    <citation type="submission" date="2018-11" db="EMBL/GenBank/DDBJ databases">
        <title>Sequencing the genomes of 1000 actinobacteria strains.</title>
        <authorList>
            <person name="Klenk H.-P."/>
        </authorList>
    </citation>
    <scope>NUCLEOTIDE SEQUENCE [LARGE SCALE GENOMIC DNA]</scope>
    <source>
        <strain evidence="7 8">DSM 12652</strain>
    </source>
</reference>
<feature type="DNA-binding region" description="OmpR/PhoB-type" evidence="5">
    <location>
        <begin position="1"/>
        <end position="95"/>
    </location>
</feature>
<proteinExistence type="inferred from homology"/>
<dbReference type="PANTHER" id="PTHR35807:SF1">
    <property type="entry name" value="TRANSCRIPTIONAL REGULATOR REDD"/>
    <property type="match status" value="1"/>
</dbReference>
<keyword evidence="8" id="KW-1185">Reference proteome</keyword>
<dbReference type="EMBL" id="RKHO01000001">
    <property type="protein sequence ID" value="ROR90245.1"/>
    <property type="molecule type" value="Genomic_DNA"/>
</dbReference>
<evidence type="ECO:0000256" key="4">
    <source>
        <dbReference type="ARBA" id="ARBA00023163"/>
    </source>
</evidence>
<evidence type="ECO:0000313" key="7">
    <source>
        <dbReference type="EMBL" id="ROR90245.1"/>
    </source>
</evidence>
<evidence type="ECO:0000259" key="6">
    <source>
        <dbReference type="PROSITE" id="PS51755"/>
    </source>
</evidence>
<evidence type="ECO:0000256" key="1">
    <source>
        <dbReference type="ARBA" id="ARBA00005820"/>
    </source>
</evidence>
<organism evidence="7 8">
    <name type="scientific">Nocardioides aurantiacus</name>
    <dbReference type="NCBI Taxonomy" id="86796"/>
    <lineage>
        <taxon>Bacteria</taxon>
        <taxon>Bacillati</taxon>
        <taxon>Actinomycetota</taxon>
        <taxon>Actinomycetes</taxon>
        <taxon>Propionibacteriales</taxon>
        <taxon>Nocardioidaceae</taxon>
        <taxon>Nocardioides</taxon>
    </lineage>
</organism>
<accession>A0A3N2CRT8</accession>
<dbReference type="Pfam" id="PF00486">
    <property type="entry name" value="Trans_reg_C"/>
    <property type="match status" value="1"/>
</dbReference>
<evidence type="ECO:0000256" key="2">
    <source>
        <dbReference type="ARBA" id="ARBA00023015"/>
    </source>
</evidence>
<dbReference type="SUPFAM" id="SSF48452">
    <property type="entry name" value="TPR-like"/>
    <property type="match status" value="1"/>
</dbReference>
<dbReference type="Gene3D" id="1.25.40.10">
    <property type="entry name" value="Tetratricopeptide repeat domain"/>
    <property type="match status" value="1"/>
</dbReference>
<dbReference type="InterPro" id="IPR005158">
    <property type="entry name" value="BTAD"/>
</dbReference>
<dbReference type="Gene3D" id="1.10.10.10">
    <property type="entry name" value="Winged helix-like DNA-binding domain superfamily/Winged helix DNA-binding domain"/>
    <property type="match status" value="1"/>
</dbReference>
<dbReference type="SUPFAM" id="SSF46894">
    <property type="entry name" value="C-terminal effector domain of the bipartite response regulators"/>
    <property type="match status" value="1"/>
</dbReference>
<dbReference type="InterPro" id="IPR001867">
    <property type="entry name" value="OmpR/PhoB-type_DNA-bd"/>
</dbReference>
<protein>
    <submittedName>
        <fullName evidence="7">DNA-binding SARP family transcriptional activator</fullName>
    </submittedName>
</protein>
<evidence type="ECO:0000256" key="5">
    <source>
        <dbReference type="PROSITE-ProRule" id="PRU01091"/>
    </source>
</evidence>
<sequence>MISIGLFGSISVHRDGAQCAGLSAKQRQILGILALHPGSPVPRGELAEHLWEGSPPRSYVGTLDSYVCLMRRAMGLKAGRSSVLATTAAGFVLTPGADVEVDLTWFRRLSRAADVGTGRPALEWAEEAVELAEGVLLGEVPYAAWAVRAREEVDRDVVGLCTRGAQRANGLGEYARASGLARRAVDRDPLCEDAWRQLMLAQWFAGNRGSALMTYAELRTAMKHELGDEPGQQSRDLYLTILTAGVAPPGAATRSTAPITTLLRLLRLELELAPGVRPPARDAQLSEVAIRVLQTSGH</sequence>
<dbReference type="Proteomes" id="UP000281738">
    <property type="component" value="Unassembled WGS sequence"/>
</dbReference>
<evidence type="ECO:0000256" key="3">
    <source>
        <dbReference type="ARBA" id="ARBA00023125"/>
    </source>
</evidence>
<comment type="caution">
    <text evidence="7">The sequence shown here is derived from an EMBL/GenBank/DDBJ whole genome shotgun (WGS) entry which is preliminary data.</text>
</comment>
<name>A0A3N2CRT8_9ACTN</name>